<evidence type="ECO:0000313" key="2">
    <source>
        <dbReference type="EMBL" id="CAH7685834.1"/>
    </source>
</evidence>
<dbReference type="Proteomes" id="UP001153365">
    <property type="component" value="Unassembled WGS sequence"/>
</dbReference>
<dbReference type="EMBL" id="CALTRL010005749">
    <property type="protein sequence ID" value="CAH7685834.1"/>
    <property type="molecule type" value="Genomic_DNA"/>
</dbReference>
<keyword evidence="1" id="KW-0732">Signal</keyword>
<dbReference type="AlphaFoldDB" id="A0AAV0BGU5"/>
<organism evidence="2 3">
    <name type="scientific">Phakopsora pachyrhizi</name>
    <name type="common">Asian soybean rust disease fungus</name>
    <dbReference type="NCBI Taxonomy" id="170000"/>
    <lineage>
        <taxon>Eukaryota</taxon>
        <taxon>Fungi</taxon>
        <taxon>Dikarya</taxon>
        <taxon>Basidiomycota</taxon>
        <taxon>Pucciniomycotina</taxon>
        <taxon>Pucciniomycetes</taxon>
        <taxon>Pucciniales</taxon>
        <taxon>Phakopsoraceae</taxon>
        <taxon>Phakopsora</taxon>
    </lineage>
</organism>
<protein>
    <submittedName>
        <fullName evidence="2">Expressed protein</fullName>
    </submittedName>
</protein>
<feature type="signal peptide" evidence="1">
    <location>
        <begin position="1"/>
        <end position="19"/>
    </location>
</feature>
<name>A0AAV0BGU5_PHAPC</name>
<gene>
    <name evidence="2" type="ORF">PPACK8108_LOCUS20420</name>
</gene>
<comment type="caution">
    <text evidence="2">The sequence shown here is derived from an EMBL/GenBank/DDBJ whole genome shotgun (WGS) entry which is preliminary data.</text>
</comment>
<sequence>MCLALTVSGAFFQVRLIRAILSLEGGTKSWTARFQRDKSYQPFPLFLGIKPSKNQKALTQQTENQLLEIP</sequence>
<evidence type="ECO:0000313" key="3">
    <source>
        <dbReference type="Proteomes" id="UP001153365"/>
    </source>
</evidence>
<accession>A0AAV0BGU5</accession>
<reference evidence="2" key="1">
    <citation type="submission" date="2022-06" db="EMBL/GenBank/DDBJ databases">
        <authorList>
            <consortium name="SYNGENTA / RWTH Aachen University"/>
        </authorList>
    </citation>
    <scope>NUCLEOTIDE SEQUENCE</scope>
</reference>
<proteinExistence type="predicted"/>
<evidence type="ECO:0000256" key="1">
    <source>
        <dbReference type="SAM" id="SignalP"/>
    </source>
</evidence>
<feature type="chain" id="PRO_5043673097" evidence="1">
    <location>
        <begin position="20"/>
        <end position="70"/>
    </location>
</feature>
<keyword evidence="3" id="KW-1185">Reference proteome</keyword>